<keyword evidence="2" id="KW-1185">Reference proteome</keyword>
<sequence>MIGCSFYFWLFFWMDIILFKIFTHSFWRLKIWKFFFRWAIRFIKFNWLKIMSWIALFGGNPSI</sequence>
<organism evidence="1 2">
    <name type="scientific">Meloidogyne enterolobii</name>
    <name type="common">Root-knot nematode worm</name>
    <name type="synonym">Meloidogyne mayaguensis</name>
    <dbReference type="NCBI Taxonomy" id="390850"/>
    <lineage>
        <taxon>Eukaryota</taxon>
        <taxon>Metazoa</taxon>
        <taxon>Ecdysozoa</taxon>
        <taxon>Nematoda</taxon>
        <taxon>Chromadorea</taxon>
        <taxon>Rhabditida</taxon>
        <taxon>Tylenchina</taxon>
        <taxon>Tylenchomorpha</taxon>
        <taxon>Tylenchoidea</taxon>
        <taxon>Meloidogynidae</taxon>
        <taxon>Meloidogyninae</taxon>
        <taxon>Meloidogyne</taxon>
    </lineage>
</organism>
<comment type="caution">
    <text evidence="1">The sequence shown here is derived from an EMBL/GenBank/DDBJ whole genome shotgun (WGS) entry which is preliminary data.</text>
</comment>
<gene>
    <name evidence="1" type="ORF">MENTE1834_LOCUS38385</name>
</gene>
<evidence type="ECO:0000313" key="2">
    <source>
        <dbReference type="Proteomes" id="UP001497535"/>
    </source>
</evidence>
<protein>
    <submittedName>
        <fullName evidence="1">Uncharacterized protein</fullName>
    </submittedName>
</protein>
<name>A0ACB1AGC3_MELEN</name>
<reference evidence="1" key="1">
    <citation type="submission" date="2023-11" db="EMBL/GenBank/DDBJ databases">
        <authorList>
            <person name="Poullet M."/>
        </authorList>
    </citation>
    <scope>NUCLEOTIDE SEQUENCE</scope>
    <source>
        <strain evidence="1">E1834</strain>
    </source>
</reference>
<evidence type="ECO:0000313" key="1">
    <source>
        <dbReference type="EMBL" id="CAK5090589.1"/>
    </source>
</evidence>
<proteinExistence type="predicted"/>
<dbReference type="EMBL" id="CAVMJV010000083">
    <property type="protein sequence ID" value="CAK5090589.1"/>
    <property type="molecule type" value="Genomic_DNA"/>
</dbReference>
<accession>A0ACB1AGC3</accession>
<dbReference type="Proteomes" id="UP001497535">
    <property type="component" value="Unassembled WGS sequence"/>
</dbReference>